<dbReference type="EMBL" id="BARS01008840">
    <property type="protein sequence ID" value="GAF67525.1"/>
    <property type="molecule type" value="Genomic_DNA"/>
</dbReference>
<dbReference type="AlphaFoldDB" id="X0SUR7"/>
<evidence type="ECO:0000313" key="2">
    <source>
        <dbReference type="EMBL" id="GAF67525.1"/>
    </source>
</evidence>
<evidence type="ECO:0000259" key="1">
    <source>
        <dbReference type="Pfam" id="PF07238"/>
    </source>
</evidence>
<dbReference type="Gene3D" id="2.40.10.220">
    <property type="entry name" value="predicted glycosyltransferase like domains"/>
    <property type="match status" value="1"/>
</dbReference>
<name>X0SUR7_9ZZZZ</name>
<dbReference type="InterPro" id="IPR009875">
    <property type="entry name" value="PilZ_domain"/>
</dbReference>
<sequence length="206" mass="22844">MRAKVLEKVNMLQTSREADVSILWGIGVVSPFARPCYVNRREVGRVFAGIGTPFAVKLCGTDVPAPIDDMGTYGFGQMNARQPCKRERETCFAERRKNRRLVAQLDIEVRLGNQQGAPFAAEKAVTRNISSGDMYFESSLGDRLHLGDILDVEIELPVRSSTIFSEKQLSARGRVVRLGPPSVEEPNRRGVAIVFLEPPAFHTALD</sequence>
<feature type="domain" description="PilZ" evidence="1">
    <location>
        <begin position="94"/>
        <end position="195"/>
    </location>
</feature>
<accession>X0SUR7</accession>
<proteinExistence type="predicted"/>
<comment type="caution">
    <text evidence="2">The sequence shown here is derived from an EMBL/GenBank/DDBJ whole genome shotgun (WGS) entry which is preliminary data.</text>
</comment>
<protein>
    <recommendedName>
        <fullName evidence="1">PilZ domain-containing protein</fullName>
    </recommendedName>
</protein>
<dbReference type="GO" id="GO:0035438">
    <property type="term" value="F:cyclic-di-GMP binding"/>
    <property type="evidence" value="ECO:0007669"/>
    <property type="project" value="InterPro"/>
</dbReference>
<reference evidence="2" key="1">
    <citation type="journal article" date="2014" name="Front. Microbiol.">
        <title>High frequency of phylogenetically diverse reductive dehalogenase-homologous genes in deep subseafloor sedimentary metagenomes.</title>
        <authorList>
            <person name="Kawai M."/>
            <person name="Futagami T."/>
            <person name="Toyoda A."/>
            <person name="Takaki Y."/>
            <person name="Nishi S."/>
            <person name="Hori S."/>
            <person name="Arai W."/>
            <person name="Tsubouchi T."/>
            <person name="Morono Y."/>
            <person name="Uchiyama I."/>
            <person name="Ito T."/>
            <person name="Fujiyama A."/>
            <person name="Inagaki F."/>
            <person name="Takami H."/>
        </authorList>
    </citation>
    <scope>NUCLEOTIDE SEQUENCE</scope>
    <source>
        <strain evidence="2">Expedition CK06-06</strain>
    </source>
</reference>
<organism evidence="2">
    <name type="scientific">marine sediment metagenome</name>
    <dbReference type="NCBI Taxonomy" id="412755"/>
    <lineage>
        <taxon>unclassified sequences</taxon>
        <taxon>metagenomes</taxon>
        <taxon>ecological metagenomes</taxon>
    </lineage>
</organism>
<dbReference type="Pfam" id="PF07238">
    <property type="entry name" value="PilZ"/>
    <property type="match status" value="1"/>
</dbReference>
<gene>
    <name evidence="2" type="ORF">S01H1_16767</name>
</gene>